<keyword evidence="3" id="KW-1133">Transmembrane helix</keyword>
<evidence type="ECO:0000256" key="1">
    <source>
        <dbReference type="ARBA" id="ARBA00004141"/>
    </source>
</evidence>
<evidence type="ECO:0000256" key="4">
    <source>
        <dbReference type="ARBA" id="ARBA00023136"/>
    </source>
</evidence>
<organism evidence="6 7">
    <name type="scientific">Microbulbifer variabilis</name>
    <dbReference type="NCBI Taxonomy" id="266805"/>
    <lineage>
        <taxon>Bacteria</taxon>
        <taxon>Pseudomonadati</taxon>
        <taxon>Pseudomonadota</taxon>
        <taxon>Gammaproteobacteria</taxon>
        <taxon>Cellvibrionales</taxon>
        <taxon>Microbulbiferaceae</taxon>
        <taxon>Microbulbifer</taxon>
    </lineage>
</organism>
<evidence type="ECO:0000256" key="2">
    <source>
        <dbReference type="ARBA" id="ARBA00022692"/>
    </source>
</evidence>
<name>A0ABY4VED3_9GAMM</name>
<feature type="domain" description="NarX-like N-terminal" evidence="5">
    <location>
        <begin position="22"/>
        <end position="101"/>
    </location>
</feature>
<dbReference type="InterPro" id="IPR042295">
    <property type="entry name" value="NarX-like_N_sf"/>
</dbReference>
<dbReference type="Pfam" id="PF13675">
    <property type="entry name" value="PilJ"/>
    <property type="match status" value="2"/>
</dbReference>
<evidence type="ECO:0000313" key="7">
    <source>
        <dbReference type="Proteomes" id="UP001055658"/>
    </source>
</evidence>
<accession>A0ABY4VED3</accession>
<keyword evidence="2" id="KW-0812">Transmembrane</keyword>
<dbReference type="RefSeq" id="WP_252085023.1">
    <property type="nucleotide sequence ID" value="NZ_CP092418.1"/>
</dbReference>
<sequence length="257" mass="29211">MKLTAVFLLLIASLDVAALTIGEAINIAGRQRMLSQRITQAFILSGIQPEAQRHQKVLKRSVQEFERNNQKLNTFPAAEKIKDQLKKVQSEWQPFKQLSLQPATREGATDLFLRSNKLLTETHSYVVKLQQLADHNSAELINIAGRQRMLSQRICKNYAAKLWKISPAEADQGLQQDLTEYSSRLTRLLESTLNTPEISSNLLKAKDHLNYASRGFEGEMKLSEQRQIQVITGTTDLMLRDMDVVTKQYASLLDSRE</sequence>
<proteinExistence type="predicted"/>
<comment type="subcellular location">
    <subcellularLocation>
        <location evidence="1">Membrane</location>
        <topology evidence="1">Multi-pass membrane protein</topology>
    </subcellularLocation>
</comment>
<gene>
    <name evidence="6" type="ORF">MJO52_05920</name>
</gene>
<dbReference type="InterPro" id="IPR029095">
    <property type="entry name" value="NarX-like_N"/>
</dbReference>
<feature type="domain" description="NarX-like N-terminal" evidence="5">
    <location>
        <begin position="136"/>
        <end position="208"/>
    </location>
</feature>
<dbReference type="Gene3D" id="1.20.120.960">
    <property type="entry name" value="Histidine kinase NarX, sensor domain"/>
    <property type="match status" value="1"/>
</dbReference>
<evidence type="ECO:0000256" key="3">
    <source>
        <dbReference type="ARBA" id="ARBA00022989"/>
    </source>
</evidence>
<protein>
    <submittedName>
        <fullName evidence="6">Type IV pili methyl-accepting chemotaxis transducer N-terminal domain-containing protein</fullName>
    </submittedName>
</protein>
<keyword evidence="7" id="KW-1185">Reference proteome</keyword>
<keyword evidence="4" id="KW-0472">Membrane</keyword>
<dbReference type="Proteomes" id="UP001055658">
    <property type="component" value="Chromosome"/>
</dbReference>
<reference evidence="6" key="1">
    <citation type="submission" date="2022-02" db="EMBL/GenBank/DDBJ databases">
        <title>Coral-associated bacteria.</title>
        <authorList>
            <person name="Tang K."/>
            <person name="Wang X."/>
        </authorList>
    </citation>
    <scope>NUCLEOTIDE SEQUENCE</scope>
    <source>
        <strain evidence="6">SCSIO 43006</strain>
    </source>
</reference>
<dbReference type="EMBL" id="CP092418">
    <property type="protein sequence ID" value="USD22669.1"/>
    <property type="molecule type" value="Genomic_DNA"/>
</dbReference>
<evidence type="ECO:0000313" key="6">
    <source>
        <dbReference type="EMBL" id="USD22669.1"/>
    </source>
</evidence>
<evidence type="ECO:0000259" key="5">
    <source>
        <dbReference type="Pfam" id="PF13675"/>
    </source>
</evidence>